<evidence type="ECO:0000313" key="1">
    <source>
        <dbReference type="EMBL" id="GCE25020.1"/>
    </source>
</evidence>
<proteinExistence type="predicted"/>
<dbReference type="AlphaFoldDB" id="A0A402B0Z0"/>
<protein>
    <submittedName>
        <fullName evidence="1">Uncharacterized protein</fullName>
    </submittedName>
</protein>
<name>A0A402B0Z0_9CHLR</name>
<keyword evidence="2" id="KW-1185">Reference proteome</keyword>
<evidence type="ECO:0000313" key="2">
    <source>
        <dbReference type="Proteomes" id="UP000287171"/>
    </source>
</evidence>
<gene>
    <name evidence="1" type="ORF">KDA_05040</name>
</gene>
<comment type="caution">
    <text evidence="1">The sequence shown here is derived from an EMBL/GenBank/DDBJ whole genome shotgun (WGS) entry which is preliminary data.</text>
</comment>
<dbReference type="Proteomes" id="UP000287171">
    <property type="component" value="Unassembled WGS sequence"/>
</dbReference>
<dbReference type="EMBL" id="BIFT01000001">
    <property type="protein sequence ID" value="GCE25020.1"/>
    <property type="molecule type" value="Genomic_DNA"/>
</dbReference>
<reference evidence="2" key="1">
    <citation type="submission" date="2018-12" db="EMBL/GenBank/DDBJ databases">
        <title>Tengunoibacter tsumagoiensis gen. nov., sp. nov., Dictyobacter kobayashii sp. nov., D. alpinus sp. nov., and D. joshuensis sp. nov. and description of Dictyobacteraceae fam. nov. within the order Ktedonobacterales isolated from Tengu-no-mugimeshi.</title>
        <authorList>
            <person name="Wang C.M."/>
            <person name="Zheng Y."/>
            <person name="Sakai Y."/>
            <person name="Toyoda A."/>
            <person name="Minakuchi Y."/>
            <person name="Abe K."/>
            <person name="Yokota A."/>
            <person name="Yabe S."/>
        </authorList>
    </citation>
    <scope>NUCLEOTIDE SEQUENCE [LARGE SCALE GENOMIC DNA]</scope>
    <source>
        <strain evidence="2">Uno16</strain>
    </source>
</reference>
<organism evidence="1 2">
    <name type="scientific">Dictyobacter alpinus</name>
    <dbReference type="NCBI Taxonomy" id="2014873"/>
    <lineage>
        <taxon>Bacteria</taxon>
        <taxon>Bacillati</taxon>
        <taxon>Chloroflexota</taxon>
        <taxon>Ktedonobacteria</taxon>
        <taxon>Ktedonobacterales</taxon>
        <taxon>Dictyobacteraceae</taxon>
        <taxon>Dictyobacter</taxon>
    </lineage>
</organism>
<accession>A0A402B0Z0</accession>
<sequence length="74" mass="8019">MVIATGSFFDTSNGPTCTYTINEFPTVSILSYFSMKKTLLGTVILTCMDDNNIKRNILPIPILNVGHTASASAF</sequence>